<organism evidence="2 3">
    <name type="scientific">Juglans regia</name>
    <name type="common">English walnut</name>
    <dbReference type="NCBI Taxonomy" id="51240"/>
    <lineage>
        <taxon>Eukaryota</taxon>
        <taxon>Viridiplantae</taxon>
        <taxon>Streptophyta</taxon>
        <taxon>Embryophyta</taxon>
        <taxon>Tracheophyta</taxon>
        <taxon>Spermatophyta</taxon>
        <taxon>Magnoliopsida</taxon>
        <taxon>eudicotyledons</taxon>
        <taxon>Gunneridae</taxon>
        <taxon>Pentapetalae</taxon>
        <taxon>rosids</taxon>
        <taxon>fabids</taxon>
        <taxon>Fagales</taxon>
        <taxon>Juglandaceae</taxon>
        <taxon>Juglans</taxon>
    </lineage>
</organism>
<comment type="caution">
    <text evidence="2">The sequence shown here is derived from an EMBL/GenBank/DDBJ whole genome shotgun (WGS) entry which is preliminary data.</text>
</comment>
<feature type="transmembrane region" description="Helical" evidence="1">
    <location>
        <begin position="26"/>
        <end position="51"/>
    </location>
</feature>
<evidence type="ECO:0000313" key="3">
    <source>
        <dbReference type="Proteomes" id="UP000619265"/>
    </source>
</evidence>
<evidence type="ECO:0000256" key="1">
    <source>
        <dbReference type="SAM" id="Phobius"/>
    </source>
</evidence>
<dbReference type="AlphaFoldDB" id="A0A833Y965"/>
<dbReference type="EMBL" id="LIHL02000002">
    <property type="protein sequence ID" value="KAF5478672.1"/>
    <property type="molecule type" value="Genomic_DNA"/>
</dbReference>
<evidence type="ECO:0000313" key="2">
    <source>
        <dbReference type="EMBL" id="KAF5478672.1"/>
    </source>
</evidence>
<feature type="transmembrane region" description="Helical" evidence="1">
    <location>
        <begin position="94"/>
        <end position="115"/>
    </location>
</feature>
<dbReference type="Gramene" id="Jr02_22020_p1">
    <property type="protein sequence ID" value="cds.Jr02_22020_p1"/>
    <property type="gene ID" value="Jr02_22020"/>
</dbReference>
<dbReference type="Proteomes" id="UP000619265">
    <property type="component" value="Unassembled WGS sequence"/>
</dbReference>
<keyword evidence="1" id="KW-1133">Transmembrane helix</keyword>
<reference evidence="2" key="2">
    <citation type="submission" date="2020-03" db="EMBL/GenBank/DDBJ databases">
        <title>Walnut 2.0.</title>
        <authorList>
            <person name="Marrano A."/>
            <person name="Britton M."/>
            <person name="Zimin A.V."/>
            <person name="Zaini P.A."/>
            <person name="Workman R."/>
            <person name="Puiu D."/>
            <person name="Bianco L."/>
            <person name="Allen B.J."/>
            <person name="Troggio M."/>
            <person name="Leslie C.A."/>
            <person name="Timp W."/>
            <person name="Dendekar A."/>
            <person name="Salzberg S.L."/>
            <person name="Neale D.B."/>
        </authorList>
    </citation>
    <scope>NUCLEOTIDE SEQUENCE</scope>
    <source>
        <tissue evidence="2">Leaves</tissue>
    </source>
</reference>
<sequence>MKEQLCSNQIGFNSSTLFDGGLRLSLFLLFLGFLLLLFLCFLHFCLALLGLHEAETRAARTLEQELHCCKSPYPNLSCSQHPFESIKVSFNKPALFSFFYLLSYLINVGMHIFFFF</sequence>
<keyword evidence="1" id="KW-0472">Membrane</keyword>
<name>A0A833Y965_JUGRE</name>
<proteinExistence type="predicted"/>
<keyword evidence="1" id="KW-0812">Transmembrane</keyword>
<accession>A0A833Y965</accession>
<protein>
    <submittedName>
        <fullName evidence="2">Uncharacterized protein</fullName>
    </submittedName>
</protein>
<gene>
    <name evidence="2" type="ORF">F2P56_005213</name>
</gene>
<reference evidence="2" key="1">
    <citation type="submission" date="2015-10" db="EMBL/GenBank/DDBJ databases">
        <authorList>
            <person name="Martinez-Garcia P.J."/>
            <person name="Crepeau M.W."/>
            <person name="Puiu D."/>
            <person name="Gonzalez-Ibeas D."/>
            <person name="Whalen J."/>
            <person name="Stevens K."/>
            <person name="Paul R."/>
            <person name="Butterfield T."/>
            <person name="Britton M."/>
            <person name="Reagan R."/>
            <person name="Chakraborty S."/>
            <person name="Walawage S.L."/>
            <person name="Vasquez-Gross H.A."/>
            <person name="Cardeno C."/>
            <person name="Famula R."/>
            <person name="Pratt K."/>
            <person name="Kuruganti S."/>
            <person name="Aradhya M.K."/>
            <person name="Leslie C.A."/>
            <person name="Dandekar A.M."/>
            <person name="Salzberg S.L."/>
            <person name="Wegrzyn J.L."/>
            <person name="Langley C.H."/>
            <person name="Neale D.B."/>
        </authorList>
    </citation>
    <scope>NUCLEOTIDE SEQUENCE</scope>
    <source>
        <tissue evidence="2">Leaves</tissue>
    </source>
</reference>